<dbReference type="AlphaFoldDB" id="A0AAQ2Y4S9"/>
<evidence type="ECO:0000313" key="2">
    <source>
        <dbReference type="Proteomes" id="UP001219537"/>
    </source>
</evidence>
<gene>
    <name evidence="1" type="ORF">PUN50_26920</name>
</gene>
<keyword evidence="1" id="KW-0614">Plasmid</keyword>
<proteinExistence type="predicted"/>
<dbReference type="Proteomes" id="UP001219537">
    <property type="component" value="Plasmid p_1"/>
</dbReference>
<geneLocation type="plasmid" evidence="1 2">
    <name>p_1</name>
</geneLocation>
<evidence type="ECO:0000313" key="1">
    <source>
        <dbReference type="EMBL" id="WDG12054.1"/>
    </source>
</evidence>
<accession>A0AAQ2Y4S9</accession>
<dbReference type="RefSeq" id="WP_274292265.1">
    <property type="nucleotide sequence ID" value="NZ_CP117990.1"/>
</dbReference>
<organism evidence="1 2">
    <name type="scientific">Vibrio campbellii</name>
    <dbReference type="NCBI Taxonomy" id="680"/>
    <lineage>
        <taxon>Bacteria</taxon>
        <taxon>Pseudomonadati</taxon>
        <taxon>Pseudomonadota</taxon>
        <taxon>Gammaproteobacteria</taxon>
        <taxon>Vibrionales</taxon>
        <taxon>Vibrionaceae</taxon>
        <taxon>Vibrio</taxon>
    </lineage>
</organism>
<dbReference type="EMBL" id="CP117990">
    <property type="protein sequence ID" value="WDG12054.1"/>
    <property type="molecule type" value="Genomic_DNA"/>
</dbReference>
<reference evidence="1" key="1">
    <citation type="submission" date="2023-02" db="EMBL/GenBank/DDBJ databases">
        <title>Isolation, identification, and genome analysis of Vibrio campbellii in the Penaeus vannamei larvae stage.</title>
        <authorList>
            <person name="Huang T."/>
            <person name="Zhang B."/>
        </authorList>
    </citation>
    <scope>NUCLEOTIDE SEQUENCE</scope>
    <source>
        <strain evidence="1">20220413_1</strain>
        <plasmid evidence="1">p_1</plasmid>
    </source>
</reference>
<name>A0AAQ2Y4S9_9VIBR</name>
<protein>
    <submittedName>
        <fullName evidence="1">Uncharacterized protein</fullName>
    </submittedName>
</protein>
<sequence length="126" mass="14089">MTKHAYQLFNPIEQVVRPLPLLNNVTQETAHPMVPAVYIQLQAEALFGVRLSAVRLSSLLAQFYGYRIVGAAEYVERVDVRLAREEAETDEVYHNEALARDGLVSAIRQSIPGDVVTLSERLVVVN</sequence>